<dbReference type="AlphaFoldDB" id="A0A1H6B5D4"/>
<sequence>MKRLFVLSFLSAGYFLHAQSIGNSPYASFGIGDVKYDNTVDINSMGGVSTAYVSDFNNSFNFANPAANLNLELTSIKVEGTNENNFYKTNVDNTKVTKHSTYLSNISIAFPLSPKVKFGLGFQPYSSKNYNFINTTVNNNNTVDTSDDYTTVNRFTGTGTISTVQGGLSYEITPGFALGLRGNFYFGNLYNTEEITNSAATLINGYQTKNRIETYDFTLGTVYQKKLANDRKLTLGATYTFGATGKTETYYKNSTYYYGVAGNLVDEFIIDENLQKDNNLFPMKASFGAGIGKDLNWFLGAQADYKQGQSVLFLGKDFQYKDSYKASIGGWYLPNANNFRSYLQRVVYRYGAYYEKGSLFLNGKNINEFALTGGVTLPFTGKTNAASALEIGIEVGKRGTLKNNLINQNFINLKIGINFADKWFRKSLYD</sequence>
<keyword evidence="3" id="KW-1185">Reference proteome</keyword>
<feature type="signal peptide" evidence="1">
    <location>
        <begin position="1"/>
        <end position="18"/>
    </location>
</feature>
<proteinExistence type="predicted"/>
<protein>
    <recommendedName>
        <fullName evidence="4">Long-chain fatty acid transport protein</fullName>
    </recommendedName>
</protein>
<gene>
    <name evidence="2" type="ORF">SAMN05421847_2740</name>
</gene>
<name>A0A1H6B5D4_9FLAO</name>
<dbReference type="RefSeq" id="WP_103914579.1">
    <property type="nucleotide sequence ID" value="NZ_FNUS01000007.1"/>
</dbReference>
<organism evidence="2 3">
    <name type="scientific">Halpernia humi</name>
    <dbReference type="NCBI Taxonomy" id="493375"/>
    <lineage>
        <taxon>Bacteria</taxon>
        <taxon>Pseudomonadati</taxon>
        <taxon>Bacteroidota</taxon>
        <taxon>Flavobacteriia</taxon>
        <taxon>Flavobacteriales</taxon>
        <taxon>Weeksellaceae</taxon>
        <taxon>Chryseobacterium group</taxon>
        <taxon>Halpernia</taxon>
    </lineage>
</organism>
<dbReference type="OrthoDB" id="1491239at2"/>
<accession>A0A1H6B5D4</accession>
<evidence type="ECO:0000256" key="1">
    <source>
        <dbReference type="SAM" id="SignalP"/>
    </source>
</evidence>
<dbReference type="EMBL" id="FNUS01000007">
    <property type="protein sequence ID" value="SEG56061.1"/>
    <property type="molecule type" value="Genomic_DNA"/>
</dbReference>
<evidence type="ECO:0008006" key="4">
    <source>
        <dbReference type="Google" id="ProtNLM"/>
    </source>
</evidence>
<feature type="chain" id="PRO_5009293358" description="Long-chain fatty acid transport protein" evidence="1">
    <location>
        <begin position="19"/>
        <end position="430"/>
    </location>
</feature>
<evidence type="ECO:0000313" key="2">
    <source>
        <dbReference type="EMBL" id="SEG56061.1"/>
    </source>
</evidence>
<reference evidence="3" key="1">
    <citation type="submission" date="2016-10" db="EMBL/GenBank/DDBJ databases">
        <authorList>
            <person name="Varghese N."/>
            <person name="Submissions S."/>
        </authorList>
    </citation>
    <scope>NUCLEOTIDE SEQUENCE [LARGE SCALE GENOMIC DNA]</scope>
    <source>
        <strain evidence="3">DSM 21580</strain>
    </source>
</reference>
<keyword evidence="1" id="KW-0732">Signal</keyword>
<evidence type="ECO:0000313" key="3">
    <source>
        <dbReference type="Proteomes" id="UP000236738"/>
    </source>
</evidence>
<dbReference type="Proteomes" id="UP000236738">
    <property type="component" value="Unassembled WGS sequence"/>
</dbReference>
<dbReference type="Gene3D" id="2.40.160.60">
    <property type="entry name" value="Outer membrane protein transport protein (OMPP1/FadL/TodX)"/>
    <property type="match status" value="1"/>
</dbReference>